<dbReference type="PANTHER" id="PTHR34137:SF1">
    <property type="entry name" value="EXODEOXYRIBONUCLEASE 7 SMALL SUBUNIT"/>
    <property type="match status" value="1"/>
</dbReference>
<keyword evidence="5 6" id="KW-0269">Exonuclease</keyword>
<evidence type="ECO:0000313" key="8">
    <source>
        <dbReference type="EMBL" id="RPE64601.1"/>
    </source>
</evidence>
<protein>
    <recommendedName>
        <fullName evidence="6">Exodeoxyribonuclease 7 small subunit</fullName>
        <ecNumber evidence="6">3.1.11.6</ecNumber>
    </recommendedName>
    <alternativeName>
        <fullName evidence="6">Exodeoxyribonuclease VII small subunit</fullName>
        <shortName evidence="6">Exonuclease VII small subunit</shortName>
    </alternativeName>
</protein>
<dbReference type="EMBL" id="RKQL01000006">
    <property type="protein sequence ID" value="RPE64601.1"/>
    <property type="molecule type" value="Genomic_DNA"/>
</dbReference>
<dbReference type="GO" id="GO:0005829">
    <property type="term" value="C:cytosol"/>
    <property type="evidence" value="ECO:0007669"/>
    <property type="project" value="TreeGrafter"/>
</dbReference>
<evidence type="ECO:0000256" key="3">
    <source>
        <dbReference type="ARBA" id="ARBA00022722"/>
    </source>
</evidence>
<comment type="subunit">
    <text evidence="6">Heterooligomer composed of large and small subunits.</text>
</comment>
<dbReference type="SUPFAM" id="SSF116842">
    <property type="entry name" value="XseB-like"/>
    <property type="match status" value="1"/>
</dbReference>
<dbReference type="GO" id="GO:0006308">
    <property type="term" value="P:DNA catabolic process"/>
    <property type="evidence" value="ECO:0007669"/>
    <property type="project" value="UniProtKB-UniRule"/>
</dbReference>
<feature type="region of interest" description="Disordered" evidence="7">
    <location>
        <begin position="1"/>
        <end position="20"/>
    </location>
</feature>
<dbReference type="AlphaFoldDB" id="A0A3N4UBS4"/>
<comment type="function">
    <text evidence="6">Bidirectionally degrades single-stranded DNA into large acid-insoluble oligonucleotides, which are then degraded further into small acid-soluble oligonucleotides.</text>
</comment>
<name>A0A3N4UBS4_9BURK</name>
<comment type="catalytic activity">
    <reaction evidence="6">
        <text>Exonucleolytic cleavage in either 5'- to 3'- or 3'- to 5'-direction to yield nucleoside 5'-phosphates.</text>
        <dbReference type="EC" id="3.1.11.6"/>
    </reaction>
</comment>
<dbReference type="EC" id="3.1.11.6" evidence="6"/>
<dbReference type="GO" id="GO:0008855">
    <property type="term" value="F:exodeoxyribonuclease VII activity"/>
    <property type="evidence" value="ECO:0007669"/>
    <property type="project" value="UniProtKB-UniRule"/>
</dbReference>
<comment type="caution">
    <text evidence="8">The sequence shown here is derived from an EMBL/GenBank/DDBJ whole genome shotgun (WGS) entry which is preliminary data.</text>
</comment>
<dbReference type="InterPro" id="IPR037004">
    <property type="entry name" value="Exonuc_VII_ssu_sf"/>
</dbReference>
<dbReference type="OrthoDB" id="287668at2"/>
<evidence type="ECO:0000256" key="5">
    <source>
        <dbReference type="ARBA" id="ARBA00022839"/>
    </source>
</evidence>
<feature type="compositionally biased region" description="Low complexity" evidence="7">
    <location>
        <begin position="1"/>
        <end position="12"/>
    </location>
</feature>
<dbReference type="NCBIfam" id="NF002141">
    <property type="entry name" value="PRK00977.1-5"/>
    <property type="match status" value="1"/>
</dbReference>
<dbReference type="RefSeq" id="WP_124224058.1">
    <property type="nucleotide sequence ID" value="NZ_RKQL01000006.1"/>
</dbReference>
<keyword evidence="3 6" id="KW-0540">Nuclease</keyword>
<keyword evidence="9" id="KW-1185">Reference proteome</keyword>
<organism evidence="8 9">
    <name type="scientific">Tibeticola sediminis</name>
    <dbReference type="NCBI Taxonomy" id="1917811"/>
    <lineage>
        <taxon>Bacteria</taxon>
        <taxon>Pseudomonadati</taxon>
        <taxon>Pseudomonadota</taxon>
        <taxon>Betaproteobacteria</taxon>
        <taxon>Burkholderiales</taxon>
        <taxon>Comamonadaceae</taxon>
        <taxon>Tibeticola</taxon>
    </lineage>
</organism>
<evidence type="ECO:0000256" key="4">
    <source>
        <dbReference type="ARBA" id="ARBA00022801"/>
    </source>
</evidence>
<proteinExistence type="inferred from homology"/>
<dbReference type="PANTHER" id="PTHR34137">
    <property type="entry name" value="EXODEOXYRIBONUCLEASE 7 SMALL SUBUNIT"/>
    <property type="match status" value="1"/>
</dbReference>
<sequence>MSETPAKPAAKKAPAERPLPATYESAVEELEQLVARLESGQLPLEELLGAYRRGAALLAFCRERLQAVEDQVKVLDEGAIKPWTAS</sequence>
<evidence type="ECO:0000313" key="9">
    <source>
        <dbReference type="Proteomes" id="UP000272193"/>
    </source>
</evidence>
<dbReference type="InterPro" id="IPR003761">
    <property type="entry name" value="Exonuc_VII_S"/>
</dbReference>
<dbReference type="Gene3D" id="1.10.287.1040">
    <property type="entry name" value="Exonuclease VII, small subunit"/>
    <property type="match status" value="1"/>
</dbReference>
<dbReference type="Pfam" id="PF02609">
    <property type="entry name" value="Exonuc_VII_S"/>
    <property type="match status" value="1"/>
</dbReference>
<evidence type="ECO:0000256" key="7">
    <source>
        <dbReference type="SAM" id="MobiDB-lite"/>
    </source>
</evidence>
<evidence type="ECO:0000256" key="6">
    <source>
        <dbReference type="HAMAP-Rule" id="MF_00337"/>
    </source>
</evidence>
<gene>
    <name evidence="6" type="primary">xseB</name>
    <name evidence="8" type="ORF">EDC62_2422</name>
</gene>
<dbReference type="Proteomes" id="UP000272193">
    <property type="component" value="Unassembled WGS sequence"/>
</dbReference>
<keyword evidence="4 6" id="KW-0378">Hydrolase</keyword>
<comment type="subcellular location">
    <subcellularLocation>
        <location evidence="6">Cytoplasm</location>
    </subcellularLocation>
</comment>
<dbReference type="NCBIfam" id="TIGR01280">
    <property type="entry name" value="xseB"/>
    <property type="match status" value="1"/>
</dbReference>
<accession>A0A3N4UBS4</accession>
<dbReference type="HAMAP" id="MF_00337">
    <property type="entry name" value="Exonuc_7_S"/>
    <property type="match status" value="1"/>
</dbReference>
<evidence type="ECO:0000256" key="1">
    <source>
        <dbReference type="ARBA" id="ARBA00009998"/>
    </source>
</evidence>
<dbReference type="GO" id="GO:0009318">
    <property type="term" value="C:exodeoxyribonuclease VII complex"/>
    <property type="evidence" value="ECO:0007669"/>
    <property type="project" value="UniProtKB-UniRule"/>
</dbReference>
<evidence type="ECO:0000256" key="2">
    <source>
        <dbReference type="ARBA" id="ARBA00022490"/>
    </source>
</evidence>
<comment type="similarity">
    <text evidence="1 6">Belongs to the XseB family.</text>
</comment>
<reference evidence="8 9" key="1">
    <citation type="submission" date="2018-11" db="EMBL/GenBank/DDBJ databases">
        <title>Genomic Encyclopedia of Type Strains, Phase IV (KMG-IV): sequencing the most valuable type-strain genomes for metagenomic binning, comparative biology and taxonomic classification.</title>
        <authorList>
            <person name="Goeker M."/>
        </authorList>
    </citation>
    <scope>NUCLEOTIDE SEQUENCE [LARGE SCALE GENOMIC DNA]</scope>
    <source>
        <strain evidence="8 9">DSM 101684</strain>
    </source>
</reference>
<keyword evidence="2 6" id="KW-0963">Cytoplasm</keyword>